<feature type="transmembrane region" description="Helical" evidence="2">
    <location>
        <begin position="56"/>
        <end position="76"/>
    </location>
</feature>
<reference evidence="3 4" key="1">
    <citation type="submission" date="2019-03" db="EMBL/GenBank/DDBJ databases">
        <title>Luteimonas zhaokaii sp.nov., isolated from the rectal contents of Plateau pika in Yushu, Qinghai Province, China.</title>
        <authorList>
            <person name="Zhang G."/>
        </authorList>
    </citation>
    <scope>NUCLEOTIDE SEQUENCE [LARGE SCALE GENOMIC DNA]</scope>
    <source>
        <strain evidence="3 4">B9</strain>
    </source>
</reference>
<keyword evidence="2" id="KW-0472">Membrane</keyword>
<feature type="compositionally biased region" description="Basic and acidic residues" evidence="1">
    <location>
        <begin position="210"/>
        <end position="220"/>
    </location>
</feature>
<keyword evidence="2" id="KW-1133">Transmembrane helix</keyword>
<accession>A0A4R5TXW3</accession>
<protein>
    <submittedName>
        <fullName evidence="3">Uncharacterized protein</fullName>
    </submittedName>
</protein>
<dbReference type="AlphaFoldDB" id="A0A4R5TXW3"/>
<sequence>MNIRDREPLTPEERDLAQRLSRLGGHAEPPAALDAKILAAARNAARPSLHRKRARWPLGMGMAASLALAVGVAWQLRPLPETEVMQAPSETASAAMMDHETPPARTADFSREVEQAAAPAPDAEPQVAVTPAEPAPPDAPTPLSSLQQAPPPAADEALQEEPPAALLFDAPSPPPPPAPPAPPAAAPAAPASAPAGAAAEAADAAAAKVRAQEQERRTARSESTSDTMRAAGARPDRAGETITATGSRVRQAQPALPERADEYIDEPLDDRPPASFATAEARDAWLQRIRELVAEGELDAARASLKEFRRRYPQHSLPADLKALLAE</sequence>
<feature type="compositionally biased region" description="Pro residues" evidence="1">
    <location>
        <begin position="171"/>
        <end position="185"/>
    </location>
</feature>
<evidence type="ECO:0000313" key="4">
    <source>
        <dbReference type="Proteomes" id="UP000294796"/>
    </source>
</evidence>
<evidence type="ECO:0000313" key="3">
    <source>
        <dbReference type="EMBL" id="TDK26013.1"/>
    </source>
</evidence>
<evidence type="ECO:0000256" key="2">
    <source>
        <dbReference type="SAM" id="Phobius"/>
    </source>
</evidence>
<comment type="caution">
    <text evidence="3">The sequence shown here is derived from an EMBL/GenBank/DDBJ whole genome shotgun (WGS) entry which is preliminary data.</text>
</comment>
<name>A0A4R5TXW3_9GAMM</name>
<dbReference type="Proteomes" id="UP000294796">
    <property type="component" value="Unassembled WGS sequence"/>
</dbReference>
<dbReference type="EMBL" id="SMTF01000003">
    <property type="protein sequence ID" value="TDK26013.1"/>
    <property type="molecule type" value="Genomic_DNA"/>
</dbReference>
<feature type="compositionally biased region" description="Low complexity" evidence="1">
    <location>
        <begin position="115"/>
        <end position="132"/>
    </location>
</feature>
<keyword evidence="2" id="KW-0812">Transmembrane</keyword>
<proteinExistence type="predicted"/>
<organism evidence="3 4">
    <name type="scientific">Luteimonas aestuarii</name>
    <dbReference type="NCBI Taxonomy" id="453837"/>
    <lineage>
        <taxon>Bacteria</taxon>
        <taxon>Pseudomonadati</taxon>
        <taxon>Pseudomonadota</taxon>
        <taxon>Gammaproteobacteria</taxon>
        <taxon>Lysobacterales</taxon>
        <taxon>Lysobacteraceae</taxon>
        <taxon>Luteimonas</taxon>
    </lineage>
</organism>
<evidence type="ECO:0000256" key="1">
    <source>
        <dbReference type="SAM" id="MobiDB-lite"/>
    </source>
</evidence>
<dbReference type="OrthoDB" id="6057666at2"/>
<gene>
    <name evidence="3" type="ORF">E2F46_05270</name>
</gene>
<feature type="compositionally biased region" description="Low complexity" evidence="1">
    <location>
        <begin position="186"/>
        <end position="207"/>
    </location>
</feature>
<keyword evidence="4" id="KW-1185">Reference proteome</keyword>
<dbReference type="RefSeq" id="WP_133321045.1">
    <property type="nucleotide sequence ID" value="NZ_SMTF01000003.1"/>
</dbReference>
<feature type="region of interest" description="Disordered" evidence="1">
    <location>
        <begin position="111"/>
        <end position="258"/>
    </location>
</feature>